<comment type="caution">
    <text evidence="1">The sequence shown here is derived from an EMBL/GenBank/DDBJ whole genome shotgun (WGS) entry which is preliminary data.</text>
</comment>
<accession>A0A5N6KHX1</accession>
<keyword evidence="2" id="KW-1185">Reference proteome</keyword>
<organism evidence="1 2">
    <name type="scientific">Monilinia laxa</name>
    <name type="common">Brown rot fungus</name>
    <name type="synonym">Sclerotinia laxa</name>
    <dbReference type="NCBI Taxonomy" id="61186"/>
    <lineage>
        <taxon>Eukaryota</taxon>
        <taxon>Fungi</taxon>
        <taxon>Dikarya</taxon>
        <taxon>Ascomycota</taxon>
        <taxon>Pezizomycotina</taxon>
        <taxon>Leotiomycetes</taxon>
        <taxon>Helotiales</taxon>
        <taxon>Sclerotiniaceae</taxon>
        <taxon>Monilinia</taxon>
    </lineage>
</organism>
<evidence type="ECO:0000313" key="1">
    <source>
        <dbReference type="EMBL" id="KAB8303285.1"/>
    </source>
</evidence>
<gene>
    <name evidence="1" type="ORF">EYC80_004726</name>
</gene>
<sequence>MPSIAQEDWDIAPSMDLHTSPNVNLLKRRRDVANVMDREELLEEVQMKMNSSRLTHLHSHSHPHNLYPHIHHEPERRHLVPRSKMSMNKRARVECVTAETGSRVEQVREKEKVAGSGTGIGAGGMDLRPCHICRRKPTVKKELDSFANCEGCGKRSCWVCIRECLGAWGNQMGMEGEDKGSEEEGKESWAENGTQHRGMVCSRCCVERGTEGEVLCLGCLRMEETG</sequence>
<dbReference type="OrthoDB" id="10259622at2759"/>
<reference evidence="1 2" key="1">
    <citation type="submission" date="2019-06" db="EMBL/GenBank/DDBJ databases">
        <title>Genome Sequence of the Brown Rot Fungal Pathogen Monilinia laxa.</title>
        <authorList>
            <person name="De Miccolis Angelini R.M."/>
            <person name="Landi L."/>
            <person name="Abate D."/>
            <person name="Pollastro S."/>
            <person name="Romanazzi G."/>
            <person name="Faretra F."/>
        </authorList>
    </citation>
    <scope>NUCLEOTIDE SEQUENCE [LARGE SCALE GENOMIC DNA]</scope>
    <source>
        <strain evidence="1 2">Mlax316</strain>
    </source>
</reference>
<dbReference type="EMBL" id="VIGI01000002">
    <property type="protein sequence ID" value="KAB8303285.1"/>
    <property type="molecule type" value="Genomic_DNA"/>
</dbReference>
<dbReference type="AlphaFoldDB" id="A0A5N6KHX1"/>
<dbReference type="Proteomes" id="UP000326757">
    <property type="component" value="Unassembled WGS sequence"/>
</dbReference>
<protein>
    <submittedName>
        <fullName evidence="1">Uncharacterized protein</fullName>
    </submittedName>
</protein>
<name>A0A5N6KHX1_MONLA</name>
<evidence type="ECO:0000313" key="2">
    <source>
        <dbReference type="Proteomes" id="UP000326757"/>
    </source>
</evidence>
<proteinExistence type="predicted"/>